<dbReference type="AlphaFoldDB" id="A0A561EAW3"/>
<comment type="cofactor">
    <cofactor evidence="10">
        <name>Zn(2+)</name>
        <dbReference type="ChEBI" id="CHEBI:29105"/>
    </cofactor>
    <text evidence="10">Binds 1 zinc ion per subunit.</text>
</comment>
<feature type="short sequence motif" description="'HIGH' region" evidence="10">
    <location>
        <begin position="47"/>
        <end position="57"/>
    </location>
</feature>
<keyword evidence="13" id="KW-1185">Reference proteome</keyword>
<keyword evidence="5 10" id="KW-0479">Metal-binding</keyword>
<feature type="domain" description="tRNA synthetases class I catalytic" evidence="11">
    <location>
        <begin position="38"/>
        <end position="343"/>
    </location>
</feature>
<evidence type="ECO:0000256" key="1">
    <source>
        <dbReference type="ARBA" id="ARBA00003679"/>
    </source>
</evidence>
<dbReference type="InterPro" id="IPR014729">
    <property type="entry name" value="Rossmann-like_a/b/a_fold"/>
</dbReference>
<protein>
    <recommendedName>
        <fullName evidence="10">L-cysteine:1D-myo-inositol 2-amino-2-deoxy-alpha-D-glucopyranoside ligase</fullName>
        <shortName evidence="10">L-Cys:GlcN-Ins ligase</shortName>
        <ecNumber evidence="10">6.3.1.13</ecNumber>
    </recommendedName>
    <alternativeName>
        <fullName evidence="10">Mycothiol ligase</fullName>
        <shortName evidence="10">MSH ligase</shortName>
    </alternativeName>
</protein>
<evidence type="ECO:0000256" key="3">
    <source>
        <dbReference type="ARBA" id="ARBA00011245"/>
    </source>
</evidence>
<evidence type="ECO:0000256" key="8">
    <source>
        <dbReference type="ARBA" id="ARBA00022840"/>
    </source>
</evidence>
<dbReference type="PANTHER" id="PTHR10890">
    <property type="entry name" value="CYSTEINYL-TRNA SYNTHETASE"/>
    <property type="match status" value="1"/>
</dbReference>
<dbReference type="InterPro" id="IPR024909">
    <property type="entry name" value="Cys-tRNA/MSH_ligase"/>
</dbReference>
<comment type="caution">
    <text evidence="12">The sequence shown here is derived from an EMBL/GenBank/DDBJ whole genome shotgun (WGS) entry which is preliminary data.</text>
</comment>
<dbReference type="SUPFAM" id="SSF52374">
    <property type="entry name" value="Nucleotidylyl transferase"/>
    <property type="match status" value="1"/>
</dbReference>
<dbReference type="InterPro" id="IPR032678">
    <property type="entry name" value="tRNA-synt_1_cat_dom"/>
</dbReference>
<accession>A0A561EAW3</accession>
<name>A0A561EAW3_9MICO</name>
<evidence type="ECO:0000256" key="2">
    <source>
        <dbReference type="ARBA" id="ARBA00007723"/>
    </source>
</evidence>
<dbReference type="GO" id="GO:0035446">
    <property type="term" value="F:cysteine-glucosaminylinositol ligase activity"/>
    <property type="evidence" value="ECO:0007669"/>
    <property type="project" value="UniProtKB-UniRule"/>
</dbReference>
<dbReference type="NCBIfam" id="TIGR03447">
    <property type="entry name" value="mycothiol_MshC"/>
    <property type="match status" value="1"/>
</dbReference>
<feature type="binding site" evidence="10">
    <location>
        <position position="237"/>
    </location>
    <ligand>
        <name>Zn(2+)</name>
        <dbReference type="ChEBI" id="CHEBI:29105"/>
    </ligand>
</feature>
<evidence type="ECO:0000256" key="4">
    <source>
        <dbReference type="ARBA" id="ARBA00022598"/>
    </source>
</evidence>
<keyword evidence="7 10" id="KW-0862">Zinc</keyword>
<dbReference type="HAMAP" id="MF_01697">
    <property type="entry name" value="MshC"/>
    <property type="match status" value="1"/>
</dbReference>
<evidence type="ECO:0000313" key="13">
    <source>
        <dbReference type="Proteomes" id="UP000318297"/>
    </source>
</evidence>
<feature type="short sequence motif" description="'ERGGDP' region" evidence="10">
    <location>
        <begin position="192"/>
        <end position="197"/>
    </location>
</feature>
<gene>
    <name evidence="10" type="primary">mshC</name>
    <name evidence="12" type="ORF">BKA23_1572</name>
</gene>
<feature type="binding site" evidence="10">
    <location>
        <position position="60"/>
    </location>
    <ligand>
        <name>L-cysteinyl-5'-AMP</name>
        <dbReference type="ChEBI" id="CHEBI:144924"/>
    </ligand>
</feature>
<evidence type="ECO:0000256" key="10">
    <source>
        <dbReference type="HAMAP-Rule" id="MF_01697"/>
    </source>
</evidence>
<feature type="binding site" evidence="10">
    <location>
        <position position="233"/>
    </location>
    <ligand>
        <name>L-cysteinyl-5'-AMP</name>
        <dbReference type="ChEBI" id="CHEBI:144924"/>
    </ligand>
</feature>
<comment type="catalytic activity">
    <reaction evidence="9 10">
        <text>1D-myo-inositol 2-amino-2-deoxy-alpha-D-glucopyranoside + L-cysteine + ATP = 1D-myo-inositol 2-(L-cysteinylamino)-2-deoxy-alpha-D-glucopyranoside + AMP + diphosphate + H(+)</text>
        <dbReference type="Rhea" id="RHEA:26176"/>
        <dbReference type="ChEBI" id="CHEBI:15378"/>
        <dbReference type="ChEBI" id="CHEBI:30616"/>
        <dbReference type="ChEBI" id="CHEBI:33019"/>
        <dbReference type="ChEBI" id="CHEBI:35235"/>
        <dbReference type="ChEBI" id="CHEBI:58886"/>
        <dbReference type="ChEBI" id="CHEBI:58887"/>
        <dbReference type="ChEBI" id="CHEBI:456215"/>
        <dbReference type="EC" id="6.3.1.13"/>
    </reaction>
</comment>
<dbReference type="Proteomes" id="UP000318297">
    <property type="component" value="Unassembled WGS sequence"/>
</dbReference>
<dbReference type="GO" id="GO:0004817">
    <property type="term" value="F:cysteine-tRNA ligase activity"/>
    <property type="evidence" value="ECO:0007669"/>
    <property type="project" value="TreeGrafter"/>
</dbReference>
<comment type="subunit">
    <text evidence="3 10">Monomer.</text>
</comment>
<feature type="short sequence motif" description="'KMSKS' region" evidence="10">
    <location>
        <begin position="295"/>
        <end position="299"/>
    </location>
</feature>
<evidence type="ECO:0000256" key="7">
    <source>
        <dbReference type="ARBA" id="ARBA00022833"/>
    </source>
</evidence>
<sequence>MTIAPWPAPQLPVLVGEGPALALHSERDGAARILQVDGTATMYVCGITPYDATHLGHAATYVTFDLANRVLRDGGHPVRYVQNVTDIDDPLLERAARDGVDWRELATSEIALFHDDMSALRVLPPDHYVSVVQSMDRHVAVINDLVAKGVTYTVETPDAVDGADVYLDLSTQTSFGSVSGWDRGQMFEVFSDRGGDPDRAGKRDALDPLLWRAEREGEPAWDGGPIGRGRPGWHVECTTIALDHLGMGFDLQAGGTDLIFPHHEMSAVQAVALTDTTPFAHAYAHQAMVAYDGEKMSKSKGNLVRVSQLRRAGVDPMVIRLVLLDQHYRSPWEYTDQLLTDAEKRWHTWQSALTTGGDEGADELVTTIRQALADDLDSPTAVGAVDAWAATAPQAGSPAVMVREALDALLGLAAHD</sequence>
<dbReference type="Gene3D" id="3.40.50.620">
    <property type="entry name" value="HUPs"/>
    <property type="match status" value="1"/>
</dbReference>
<feature type="binding site" evidence="10">
    <location>
        <begin position="255"/>
        <end position="257"/>
    </location>
    <ligand>
        <name>L-cysteinyl-5'-AMP</name>
        <dbReference type="ChEBI" id="CHEBI:144924"/>
    </ligand>
</feature>
<feature type="binding site" evidence="10">
    <location>
        <begin position="45"/>
        <end position="48"/>
    </location>
    <ligand>
        <name>L-cysteinyl-5'-AMP</name>
        <dbReference type="ChEBI" id="CHEBI:144924"/>
    </ligand>
</feature>
<keyword evidence="6 10" id="KW-0547">Nucleotide-binding</keyword>
<dbReference type="EMBL" id="VIVQ01000001">
    <property type="protein sequence ID" value="TWE12754.1"/>
    <property type="molecule type" value="Genomic_DNA"/>
</dbReference>
<dbReference type="EC" id="6.3.1.13" evidence="10"/>
<proteinExistence type="inferred from homology"/>
<dbReference type="GO" id="GO:0005829">
    <property type="term" value="C:cytosol"/>
    <property type="evidence" value="ECO:0007669"/>
    <property type="project" value="TreeGrafter"/>
</dbReference>
<reference evidence="12 13" key="1">
    <citation type="submission" date="2019-06" db="EMBL/GenBank/DDBJ databases">
        <title>Sequencing the genomes of 1000 actinobacteria strains.</title>
        <authorList>
            <person name="Klenk H.-P."/>
        </authorList>
    </citation>
    <scope>NUCLEOTIDE SEQUENCE [LARGE SCALE GENOMIC DNA]</scope>
    <source>
        <strain evidence="12 13">DSM 19560</strain>
    </source>
</reference>
<dbReference type="GO" id="GO:0005524">
    <property type="term" value="F:ATP binding"/>
    <property type="evidence" value="ECO:0007669"/>
    <property type="project" value="UniProtKB-KW"/>
</dbReference>
<dbReference type="PANTHER" id="PTHR10890:SF3">
    <property type="entry name" value="CYSTEINE--TRNA LIGASE, CYTOPLASMIC"/>
    <property type="match status" value="1"/>
</dbReference>
<evidence type="ECO:0000259" key="11">
    <source>
        <dbReference type="Pfam" id="PF01406"/>
    </source>
</evidence>
<dbReference type="GO" id="GO:0010125">
    <property type="term" value="P:mycothiol biosynthetic process"/>
    <property type="evidence" value="ECO:0007669"/>
    <property type="project" value="UniProtKB-UniRule"/>
</dbReference>
<comment type="function">
    <text evidence="1 10">Catalyzes the ATP-dependent condensation of GlcN-Ins and L-cysteine to form L-Cys-GlcN-Ins.</text>
</comment>
<feature type="binding site" evidence="10">
    <location>
        <position position="45"/>
    </location>
    <ligand>
        <name>Zn(2+)</name>
        <dbReference type="ChEBI" id="CHEBI:29105"/>
    </ligand>
</feature>
<comment type="similarity">
    <text evidence="2 10">Belongs to the class-I aminoacyl-tRNA synthetase family. MshC subfamily.</text>
</comment>
<dbReference type="InterPro" id="IPR017812">
    <property type="entry name" value="Mycothiol_ligase_MshC"/>
</dbReference>
<evidence type="ECO:0000256" key="6">
    <source>
        <dbReference type="ARBA" id="ARBA00022741"/>
    </source>
</evidence>
<feature type="binding site" evidence="10">
    <location>
        <position position="289"/>
    </location>
    <ligand>
        <name>L-cysteinyl-5'-AMP</name>
        <dbReference type="ChEBI" id="CHEBI:144924"/>
    </ligand>
</feature>
<evidence type="ECO:0000313" key="12">
    <source>
        <dbReference type="EMBL" id="TWE12754.1"/>
    </source>
</evidence>
<evidence type="ECO:0000256" key="9">
    <source>
        <dbReference type="ARBA" id="ARBA00048350"/>
    </source>
</evidence>
<feature type="binding site" evidence="10">
    <location>
        <position position="262"/>
    </location>
    <ligand>
        <name>Zn(2+)</name>
        <dbReference type="ChEBI" id="CHEBI:29105"/>
    </ligand>
</feature>
<dbReference type="PRINTS" id="PR00983">
    <property type="entry name" value="TRNASYNTHCYS"/>
</dbReference>
<dbReference type="Pfam" id="PF01406">
    <property type="entry name" value="tRNA-synt_1e"/>
    <property type="match status" value="1"/>
</dbReference>
<dbReference type="GO" id="GO:0008270">
    <property type="term" value="F:zinc ion binding"/>
    <property type="evidence" value="ECO:0007669"/>
    <property type="project" value="UniProtKB-UniRule"/>
</dbReference>
<evidence type="ECO:0000256" key="5">
    <source>
        <dbReference type="ARBA" id="ARBA00022723"/>
    </source>
</evidence>
<dbReference type="GO" id="GO:0006423">
    <property type="term" value="P:cysteinyl-tRNA aminoacylation"/>
    <property type="evidence" value="ECO:0007669"/>
    <property type="project" value="TreeGrafter"/>
</dbReference>
<dbReference type="Gene3D" id="1.20.120.640">
    <property type="entry name" value="Anticodon-binding domain of a subclass of class I aminoacyl-tRNA synthetases"/>
    <property type="match status" value="1"/>
</dbReference>
<organism evidence="12 13">
    <name type="scientific">Rudaeicoccus suwonensis</name>
    <dbReference type="NCBI Taxonomy" id="657409"/>
    <lineage>
        <taxon>Bacteria</taxon>
        <taxon>Bacillati</taxon>
        <taxon>Actinomycetota</taxon>
        <taxon>Actinomycetes</taxon>
        <taxon>Micrococcales</taxon>
        <taxon>Dermacoccaceae</taxon>
        <taxon>Rudaeicoccus</taxon>
    </lineage>
</organism>
<keyword evidence="4 10" id="KW-0436">Ligase</keyword>
<keyword evidence="8 10" id="KW-0067">ATP-binding</keyword>
<feature type="binding site" evidence="10">
    <location>
        <begin position="83"/>
        <end position="85"/>
    </location>
    <ligand>
        <name>L-cysteinyl-5'-AMP</name>
        <dbReference type="ChEBI" id="CHEBI:144924"/>
    </ligand>
</feature>